<keyword evidence="3" id="KW-1185">Reference proteome</keyword>
<name>A0AAF0ZPX0_SOLVR</name>
<organism evidence="2 3">
    <name type="scientific">Solanum verrucosum</name>
    <dbReference type="NCBI Taxonomy" id="315347"/>
    <lineage>
        <taxon>Eukaryota</taxon>
        <taxon>Viridiplantae</taxon>
        <taxon>Streptophyta</taxon>
        <taxon>Embryophyta</taxon>
        <taxon>Tracheophyta</taxon>
        <taxon>Spermatophyta</taxon>
        <taxon>Magnoliopsida</taxon>
        <taxon>eudicotyledons</taxon>
        <taxon>Gunneridae</taxon>
        <taxon>Pentapetalae</taxon>
        <taxon>asterids</taxon>
        <taxon>lamiids</taxon>
        <taxon>Solanales</taxon>
        <taxon>Solanaceae</taxon>
        <taxon>Solanoideae</taxon>
        <taxon>Solaneae</taxon>
        <taxon>Solanum</taxon>
    </lineage>
</organism>
<evidence type="ECO:0000256" key="1">
    <source>
        <dbReference type="SAM" id="Phobius"/>
    </source>
</evidence>
<dbReference type="Proteomes" id="UP001234989">
    <property type="component" value="Chromosome 9"/>
</dbReference>
<keyword evidence="1" id="KW-0812">Transmembrane</keyword>
<proteinExistence type="predicted"/>
<accession>A0AAF0ZPX0</accession>
<dbReference type="EMBL" id="CP133620">
    <property type="protein sequence ID" value="WMV45275.1"/>
    <property type="molecule type" value="Genomic_DNA"/>
</dbReference>
<sequence>MSAHHWSFKICFHGLLPNLFAGRNCWFVYVVINGDDGVLHDFNYVVVKGIGAIVSSLFTGCTLQMFHQDDVSFMYNMVFAEGVLKDILYLSSLEFILFVIKRFIEKFPQDERYFLNVVDQAKFPKLLDNMEQVVSNLKSAHFKGNLKQLHYICLLPLVYFVGSSTRIVHLNKWVSGQRLKDNVQLPRPNNVSWRGNFGL</sequence>
<dbReference type="AlphaFoldDB" id="A0AAF0ZPX0"/>
<evidence type="ECO:0000313" key="2">
    <source>
        <dbReference type="EMBL" id="WMV45275.1"/>
    </source>
</evidence>
<feature type="transmembrane region" description="Helical" evidence="1">
    <location>
        <begin position="149"/>
        <end position="168"/>
    </location>
</feature>
<keyword evidence="1" id="KW-0472">Membrane</keyword>
<protein>
    <submittedName>
        <fullName evidence="2">Uncharacterized protein</fullName>
    </submittedName>
</protein>
<feature type="transmembrane region" description="Helical" evidence="1">
    <location>
        <begin position="12"/>
        <end position="32"/>
    </location>
</feature>
<feature type="transmembrane region" description="Helical" evidence="1">
    <location>
        <begin position="44"/>
        <end position="66"/>
    </location>
</feature>
<gene>
    <name evidence="2" type="ORF">MTR67_038660</name>
</gene>
<evidence type="ECO:0000313" key="3">
    <source>
        <dbReference type="Proteomes" id="UP001234989"/>
    </source>
</evidence>
<reference evidence="2" key="1">
    <citation type="submission" date="2023-08" db="EMBL/GenBank/DDBJ databases">
        <title>A de novo genome assembly of Solanum verrucosum Schlechtendal, a Mexican diploid species geographically isolated from the other diploid A-genome species in potato relatives.</title>
        <authorList>
            <person name="Hosaka K."/>
        </authorList>
    </citation>
    <scope>NUCLEOTIDE SEQUENCE</scope>
    <source>
        <tissue evidence="2">Young leaves</tissue>
    </source>
</reference>
<keyword evidence="1" id="KW-1133">Transmembrane helix</keyword>